<dbReference type="InterPro" id="IPR003660">
    <property type="entry name" value="HAMP_dom"/>
</dbReference>
<evidence type="ECO:0000256" key="7">
    <source>
        <dbReference type="SAM" id="Phobius"/>
    </source>
</evidence>
<evidence type="ECO:0000256" key="5">
    <source>
        <dbReference type="SAM" id="Coils"/>
    </source>
</evidence>
<feature type="transmembrane region" description="Helical" evidence="7">
    <location>
        <begin position="12"/>
        <end position="29"/>
    </location>
</feature>
<organism evidence="9 10">
    <name type="scientific">Granulosicoccus antarcticus IMCC3135</name>
    <dbReference type="NCBI Taxonomy" id="1192854"/>
    <lineage>
        <taxon>Bacteria</taxon>
        <taxon>Pseudomonadati</taxon>
        <taxon>Pseudomonadota</taxon>
        <taxon>Gammaproteobacteria</taxon>
        <taxon>Chromatiales</taxon>
        <taxon>Granulosicoccaceae</taxon>
        <taxon>Granulosicoccus</taxon>
    </lineage>
</organism>
<feature type="region of interest" description="Disordered" evidence="6">
    <location>
        <begin position="68"/>
        <end position="87"/>
    </location>
</feature>
<sequence length="568" mass="62551">MKLMGIGGRINIVLILAIICVMSPVVITVNNAKMENVEKAKNLSTQLELLLQEVSAVEESYQEISQQERTSAAGGSQTASSRLQQDSPEPIGRVFDLLSDFEQSFVLLQREQIETLRKGNYWVLMTALVACGIAAFFFWFFLRQQLVIPLRRLETVARDLQEDKPGMVVPYVKRGDELGRLAMALENFRRHRITSMAMQRSVESSLEERERKKQEAIQHDLDRERILAKSREQGHVLELASIAAASEEILRHRIERLSEAVSAAAGGNLGYLSANPEQGMRPDDHLGRMTSDLEQLFGQFNRDFTSIKDDASQLSESAVYLQKLGESINDSAQQNHEQTQKVLAGAQGVRDVLLQVSNDVSQMESGMQGISCNATQASSVATQAVELAQNTDTTMRKLADSSVDINNVIKLITSIAEQTNLLALNATIEAARAGDAGKGFAVVANEVKELAKETNKATDEIQRRIVAIRTETGHAVDAIGNINLIVSQIDGLQENISESVRGQTSVVQSVISLIGSATKDNTFVRGILVEVLERQRTTQISAAEVRNSSEALRNSAEESLVITRRYGD</sequence>
<evidence type="ECO:0000256" key="1">
    <source>
        <dbReference type="ARBA" id="ARBA00004370"/>
    </source>
</evidence>
<accession>A0A2Z2NI83</accession>
<proteinExistence type="inferred from homology"/>
<feature type="compositionally biased region" description="Low complexity" evidence="6">
    <location>
        <begin position="70"/>
        <end position="81"/>
    </location>
</feature>
<dbReference type="EMBL" id="CP018632">
    <property type="protein sequence ID" value="ASJ71042.1"/>
    <property type="molecule type" value="Genomic_DNA"/>
</dbReference>
<gene>
    <name evidence="9" type="primary">mcp1_2</name>
    <name evidence="9" type="ORF">IMCC3135_04645</name>
</gene>
<dbReference type="PROSITE" id="PS50111">
    <property type="entry name" value="CHEMOTAXIS_TRANSDUC_2"/>
    <property type="match status" value="1"/>
</dbReference>
<dbReference type="Proteomes" id="UP000250079">
    <property type="component" value="Chromosome"/>
</dbReference>
<dbReference type="AlphaFoldDB" id="A0A2Z2NI83"/>
<dbReference type="OrthoDB" id="9177152at2"/>
<feature type="transmembrane region" description="Helical" evidence="7">
    <location>
        <begin position="121"/>
        <end position="142"/>
    </location>
</feature>
<keyword evidence="5" id="KW-0175">Coiled coil</keyword>
<dbReference type="Gene3D" id="1.10.287.950">
    <property type="entry name" value="Methyl-accepting chemotaxis protein"/>
    <property type="match status" value="1"/>
</dbReference>
<keyword evidence="7" id="KW-0472">Membrane</keyword>
<dbReference type="SUPFAM" id="SSF158472">
    <property type="entry name" value="HAMP domain-like"/>
    <property type="match status" value="1"/>
</dbReference>
<dbReference type="KEGG" id="gai:IMCC3135_04645"/>
<evidence type="ECO:0000256" key="6">
    <source>
        <dbReference type="SAM" id="MobiDB-lite"/>
    </source>
</evidence>
<evidence type="ECO:0000313" key="10">
    <source>
        <dbReference type="Proteomes" id="UP000250079"/>
    </source>
</evidence>
<keyword evidence="10" id="KW-1185">Reference proteome</keyword>
<dbReference type="GO" id="GO:0016020">
    <property type="term" value="C:membrane"/>
    <property type="evidence" value="ECO:0007669"/>
    <property type="project" value="UniProtKB-SubCell"/>
</dbReference>
<dbReference type="GO" id="GO:0006935">
    <property type="term" value="P:chemotaxis"/>
    <property type="evidence" value="ECO:0007669"/>
    <property type="project" value="UniProtKB-ARBA"/>
</dbReference>
<dbReference type="Pfam" id="PF00015">
    <property type="entry name" value="MCPsignal"/>
    <property type="match status" value="1"/>
</dbReference>
<evidence type="ECO:0000256" key="4">
    <source>
        <dbReference type="PROSITE-ProRule" id="PRU00284"/>
    </source>
</evidence>
<evidence type="ECO:0000256" key="2">
    <source>
        <dbReference type="ARBA" id="ARBA00023224"/>
    </source>
</evidence>
<keyword evidence="7" id="KW-1133">Transmembrane helix</keyword>
<feature type="coiled-coil region" evidence="5">
    <location>
        <begin position="40"/>
        <end position="67"/>
    </location>
</feature>
<dbReference type="RefSeq" id="WP_088916525.1">
    <property type="nucleotide sequence ID" value="NZ_CP018632.1"/>
</dbReference>
<evidence type="ECO:0000256" key="3">
    <source>
        <dbReference type="ARBA" id="ARBA00029447"/>
    </source>
</evidence>
<evidence type="ECO:0000259" key="8">
    <source>
        <dbReference type="PROSITE" id="PS50111"/>
    </source>
</evidence>
<comment type="subcellular location">
    <subcellularLocation>
        <location evidence="1">Membrane</location>
    </subcellularLocation>
</comment>
<dbReference type="GO" id="GO:0007165">
    <property type="term" value="P:signal transduction"/>
    <property type="evidence" value="ECO:0007669"/>
    <property type="project" value="UniProtKB-KW"/>
</dbReference>
<evidence type="ECO:0000313" key="9">
    <source>
        <dbReference type="EMBL" id="ASJ71042.1"/>
    </source>
</evidence>
<name>A0A2Z2NI83_9GAMM</name>
<protein>
    <submittedName>
        <fullName evidence="9">Methyl-accepting chemotaxis protein 1</fullName>
    </submittedName>
</protein>
<dbReference type="Gene3D" id="6.10.340.10">
    <property type="match status" value="1"/>
</dbReference>
<dbReference type="Pfam" id="PF00672">
    <property type="entry name" value="HAMP"/>
    <property type="match status" value="1"/>
</dbReference>
<dbReference type="SUPFAM" id="SSF58104">
    <property type="entry name" value="Methyl-accepting chemotaxis protein (MCP) signaling domain"/>
    <property type="match status" value="1"/>
</dbReference>
<keyword evidence="7" id="KW-0812">Transmembrane</keyword>
<dbReference type="InterPro" id="IPR004089">
    <property type="entry name" value="MCPsignal_dom"/>
</dbReference>
<dbReference type="PANTHER" id="PTHR32089">
    <property type="entry name" value="METHYL-ACCEPTING CHEMOTAXIS PROTEIN MCPB"/>
    <property type="match status" value="1"/>
</dbReference>
<keyword evidence="2 4" id="KW-0807">Transducer</keyword>
<reference evidence="9 10" key="1">
    <citation type="submission" date="2016-12" db="EMBL/GenBank/DDBJ databases">
        <authorList>
            <person name="Song W.-J."/>
            <person name="Kurnit D.M."/>
        </authorList>
    </citation>
    <scope>NUCLEOTIDE SEQUENCE [LARGE SCALE GENOMIC DNA]</scope>
    <source>
        <strain evidence="9 10">IMCC3135</strain>
    </source>
</reference>
<dbReference type="SMART" id="SM00283">
    <property type="entry name" value="MA"/>
    <property type="match status" value="1"/>
</dbReference>
<dbReference type="PANTHER" id="PTHR32089:SF112">
    <property type="entry name" value="LYSOZYME-LIKE PROTEIN-RELATED"/>
    <property type="match status" value="1"/>
</dbReference>
<comment type="similarity">
    <text evidence="3">Belongs to the methyl-accepting chemotaxis (MCP) protein family.</text>
</comment>
<feature type="domain" description="Methyl-accepting transducer" evidence="8">
    <location>
        <begin position="310"/>
        <end position="556"/>
    </location>
</feature>